<dbReference type="GO" id="GO:0044780">
    <property type="term" value="P:bacterial-type flagellum assembly"/>
    <property type="evidence" value="ECO:0007669"/>
    <property type="project" value="InterPro"/>
</dbReference>
<comment type="subcellular location">
    <subcellularLocation>
        <location evidence="1 7">Cell membrane</location>
        <topology evidence="1 7">Multi-pass membrane protein</topology>
    </subcellularLocation>
</comment>
<evidence type="ECO:0000313" key="8">
    <source>
        <dbReference type="EMBL" id="THB61329.1"/>
    </source>
</evidence>
<dbReference type="GO" id="GO:0009306">
    <property type="term" value="P:protein secretion"/>
    <property type="evidence" value="ECO:0007669"/>
    <property type="project" value="InterPro"/>
</dbReference>
<feature type="transmembrane region" description="Helical" evidence="7">
    <location>
        <begin position="121"/>
        <end position="144"/>
    </location>
</feature>
<keyword evidence="8" id="KW-0969">Cilium</keyword>
<comment type="similarity">
    <text evidence="2 7">Belongs to the FHIPEP (flagella/HR/invasion proteins export pore) family.</text>
</comment>
<evidence type="ECO:0000256" key="4">
    <source>
        <dbReference type="ARBA" id="ARBA00022692"/>
    </source>
</evidence>
<dbReference type="InterPro" id="IPR001712">
    <property type="entry name" value="T3SS_FHIPEP"/>
</dbReference>
<keyword evidence="6 7" id="KW-0472">Membrane</keyword>
<dbReference type="PROSITE" id="PS00994">
    <property type="entry name" value="FHIPEP"/>
    <property type="match status" value="1"/>
</dbReference>
<comment type="function">
    <text evidence="7">Required for formation of the rod structure of the flagellar apparatus. Together with FliI and FliH, may constitute the export apparatus of flagellin.</text>
</comment>
<proteinExistence type="inferred from homology"/>
<keyword evidence="3 7" id="KW-1003">Cell membrane</keyword>
<dbReference type="GO" id="GO:0005886">
    <property type="term" value="C:plasma membrane"/>
    <property type="evidence" value="ECO:0007669"/>
    <property type="project" value="UniProtKB-SubCell"/>
</dbReference>
<keyword evidence="8" id="KW-0966">Cell projection</keyword>
<accession>A0A4V6RMK2</accession>
<dbReference type="Gene3D" id="3.40.30.60">
    <property type="entry name" value="FHIPEP family, domain 1"/>
    <property type="match status" value="1"/>
</dbReference>
<gene>
    <name evidence="7 8" type="primary">flhA</name>
    <name evidence="8" type="ORF">ESZ54_06155</name>
</gene>
<keyword evidence="7" id="KW-1006">Bacterial flagellum protein export</keyword>
<dbReference type="InterPro" id="IPR025505">
    <property type="entry name" value="FHIPEP_CS"/>
</dbReference>
<dbReference type="InterPro" id="IPR042196">
    <property type="entry name" value="FHIPEP_4"/>
</dbReference>
<feature type="transmembrane region" description="Helical" evidence="7">
    <location>
        <begin position="21"/>
        <end position="41"/>
    </location>
</feature>
<feature type="transmembrane region" description="Helical" evidence="7">
    <location>
        <begin position="249"/>
        <end position="268"/>
    </location>
</feature>
<evidence type="ECO:0000256" key="3">
    <source>
        <dbReference type="ARBA" id="ARBA00022475"/>
    </source>
</evidence>
<keyword evidence="7" id="KW-0813">Transport</keyword>
<dbReference type="PANTHER" id="PTHR30161:SF1">
    <property type="entry name" value="FLAGELLAR BIOSYNTHESIS PROTEIN FLHA-RELATED"/>
    <property type="match status" value="1"/>
</dbReference>
<dbReference type="Gene3D" id="1.10.8.540">
    <property type="entry name" value="FHIPEP family, domain 3"/>
    <property type="match status" value="1"/>
</dbReference>
<keyword evidence="5 7" id="KW-1133">Transmembrane helix</keyword>
<evidence type="ECO:0000256" key="5">
    <source>
        <dbReference type="ARBA" id="ARBA00022989"/>
    </source>
</evidence>
<evidence type="ECO:0000256" key="7">
    <source>
        <dbReference type="RuleBase" id="RU364093"/>
    </source>
</evidence>
<dbReference type="PIRSF" id="PIRSF005419">
    <property type="entry name" value="FlhA"/>
    <property type="match status" value="1"/>
</dbReference>
<keyword evidence="9" id="KW-1185">Reference proteome</keyword>
<dbReference type="OrthoDB" id="9759185at2"/>
<dbReference type="InterPro" id="IPR042194">
    <property type="entry name" value="FHIPEP_1"/>
</dbReference>
<dbReference type="Proteomes" id="UP000310506">
    <property type="component" value="Unassembled WGS sequence"/>
</dbReference>
<dbReference type="EMBL" id="SDGV01000014">
    <property type="protein sequence ID" value="THB61329.1"/>
    <property type="molecule type" value="Genomic_DNA"/>
</dbReference>
<feature type="transmembrane region" description="Helical" evidence="7">
    <location>
        <begin position="208"/>
        <end position="229"/>
    </location>
</feature>
<sequence length="704" mass="77284">MEIRKGKFLKEYSIKKRLSHINYADVIVSFVVVAVIGLIMIPLPSFLLDFLIIINITIGINVLLMTLFTKSVLEFSTFPTLLLITTMFRLGLNISSTRLVLTQGNAGHVIDAFANVVAGNNYIVGAVIFVIITIIQIIVVTNGASRVSEVSARFTLDAMPGKQMAIDADLNAGIISEEEAKQRRSDLQREASFFGAMDGASKFVKGDAIAGIIITLINLIGGILIFSIGQGMEITEALSTFGKLSIGDGLVSQIPSLLISVSSGIIVTRSNDNLTFGGSISGDLFKNPLIMWIVTIVLITLALVPGFPTIPFLIVAACFAAIGYFLKGKEKSEIAAAKKAKQEQALIRKEQEMEEDESVASFQVEPISIEIGYALISLTDETMDNSLMRQIVNIRKQCAHELGVLLSPIRIRDNLQLAPNDYCIKIKGNEVARGDIYPTKYLVVNPDTDQVTLDGIPTKEPAFGLDALWVDEGTKEFADLNGMTIVEPVTVIATHLKEVIYQNTSELLGRQEVKTLLEGIKDRYNVVIDELIPDILRLGEVQKVLQNLLKEQIPINDLVTILETLADFGTMTKDAELLTEHVRQSLKRTIVKQYLTNDDSLYVITLSPTVEDMLTKNIQKTSTGSIPVLKPEIITAIFDNLNTIHQQLVAQGLNHVVLASPNTRLVFKKLISYNFPEISVLSLNEVPNEVSIETCGMITVDHAE</sequence>
<reference evidence="8 9" key="1">
    <citation type="submission" date="2019-01" db="EMBL/GenBank/DDBJ databases">
        <title>Vagococcus silagei sp. nov. isolated from brewer's grain.</title>
        <authorList>
            <person name="Guu J.-R."/>
        </authorList>
    </citation>
    <scope>NUCLEOTIDE SEQUENCE [LARGE SCALE GENOMIC DNA]</scope>
    <source>
        <strain evidence="8 9">2B-2</strain>
    </source>
</reference>
<dbReference type="Pfam" id="PF00771">
    <property type="entry name" value="FHIPEP"/>
    <property type="match status" value="1"/>
</dbReference>
<organism evidence="8 9">
    <name type="scientific">Vagococcus silagei</name>
    <dbReference type="NCBI Taxonomy" id="2508885"/>
    <lineage>
        <taxon>Bacteria</taxon>
        <taxon>Bacillati</taxon>
        <taxon>Bacillota</taxon>
        <taxon>Bacilli</taxon>
        <taxon>Lactobacillales</taxon>
        <taxon>Enterococcaceae</taxon>
        <taxon>Vagococcus</taxon>
    </lineage>
</organism>
<feature type="transmembrane region" description="Helical" evidence="7">
    <location>
        <begin position="80"/>
        <end position="101"/>
    </location>
</feature>
<evidence type="ECO:0000256" key="6">
    <source>
        <dbReference type="ARBA" id="ARBA00023136"/>
    </source>
</evidence>
<dbReference type="PRINTS" id="PR00949">
    <property type="entry name" value="TYPE3IMAPROT"/>
</dbReference>
<keyword evidence="7" id="KW-0653">Protein transport</keyword>
<dbReference type="AlphaFoldDB" id="A0A4V6RMK2"/>
<feature type="transmembrane region" description="Helical" evidence="7">
    <location>
        <begin position="47"/>
        <end position="68"/>
    </location>
</feature>
<keyword evidence="8" id="KW-0282">Flagellum</keyword>
<keyword evidence="4 7" id="KW-0812">Transmembrane</keyword>
<feature type="transmembrane region" description="Helical" evidence="7">
    <location>
        <begin position="289"/>
        <end position="304"/>
    </location>
</feature>
<protein>
    <recommendedName>
        <fullName evidence="7">Flagellar biosynthesis protein FlhA</fullName>
    </recommendedName>
</protein>
<dbReference type="PANTHER" id="PTHR30161">
    <property type="entry name" value="FLAGELLAR EXPORT PROTEIN, MEMBRANE FLHA SUBUNIT-RELATED"/>
    <property type="match status" value="1"/>
</dbReference>
<dbReference type="InterPro" id="IPR006301">
    <property type="entry name" value="FlhA"/>
</dbReference>
<name>A0A4V6RMK2_9ENTE</name>
<dbReference type="Gene3D" id="3.40.50.12790">
    <property type="entry name" value="FHIPEP family, domain 4"/>
    <property type="match status" value="1"/>
</dbReference>
<evidence type="ECO:0000256" key="2">
    <source>
        <dbReference type="ARBA" id="ARBA00008835"/>
    </source>
</evidence>
<dbReference type="InterPro" id="IPR042193">
    <property type="entry name" value="FHIPEP_3"/>
</dbReference>
<evidence type="ECO:0000313" key="9">
    <source>
        <dbReference type="Proteomes" id="UP000310506"/>
    </source>
</evidence>
<dbReference type="NCBIfam" id="TIGR01398">
    <property type="entry name" value="FlhA"/>
    <property type="match status" value="1"/>
</dbReference>
<comment type="caution">
    <text evidence="8">The sequence shown here is derived from an EMBL/GenBank/DDBJ whole genome shotgun (WGS) entry which is preliminary data.</text>
</comment>
<keyword evidence="7" id="KW-1005">Bacterial flagellum biogenesis</keyword>
<evidence type="ECO:0000256" key="1">
    <source>
        <dbReference type="ARBA" id="ARBA00004651"/>
    </source>
</evidence>